<feature type="compositionally biased region" description="Basic and acidic residues" evidence="1">
    <location>
        <begin position="572"/>
        <end position="581"/>
    </location>
</feature>
<dbReference type="OrthoDB" id="5288828at2759"/>
<protein>
    <recommendedName>
        <fullName evidence="2">DUF2293 domain-containing protein</fullName>
    </recommendedName>
</protein>
<evidence type="ECO:0000259" key="2">
    <source>
        <dbReference type="Pfam" id="PF10056"/>
    </source>
</evidence>
<dbReference type="PANTHER" id="PTHR38113">
    <property type="match status" value="1"/>
</dbReference>
<feature type="region of interest" description="Disordered" evidence="1">
    <location>
        <begin position="1"/>
        <end position="31"/>
    </location>
</feature>
<dbReference type="HOGENOM" id="CLU_366805_0_0_1"/>
<dbReference type="Pfam" id="PF10056">
    <property type="entry name" value="DUF2293"/>
    <property type="match status" value="1"/>
</dbReference>
<gene>
    <name evidence="3" type="ORF">A1O1_07711</name>
</gene>
<dbReference type="eggNOG" id="ENOG502SQ7Q">
    <property type="taxonomic scope" value="Eukaryota"/>
</dbReference>
<dbReference type="GeneID" id="19162566"/>
<comment type="caution">
    <text evidence="3">The sequence shown here is derived from an EMBL/GenBank/DDBJ whole genome shotgun (WGS) entry which is preliminary data.</text>
</comment>
<dbReference type="PANTHER" id="PTHR38113:SF1">
    <property type="entry name" value="DUF2293 DOMAIN-CONTAINING PROTEIN"/>
    <property type="match status" value="1"/>
</dbReference>
<sequence>MARVKQKAGKIGGGGASTRGGQAAKQRNKHKVVVEETSKQNHKLRSMVTFRPDPPPGYTFIPAGNPELTAALKEFARRGDNKIYAVTTTPHADRHELSREVHRVGFHFPTNVVAQVCAHYGIRLTSGGKVIDESKDDKLFMQVYQNGQRPVEQEEEAEEKDQITINTEAKQTIKDLFPNIPDKDLFQIIKTAFQKGDNKVGTADEIPLVRRAQLSVVAHIRHMYTQYDKLLRRVPYNDARHMVEQDTLKKLIEWRADEDTTDEATKRAADDLLREVIVISDEEDSDAGSDDLQEIRHDNVHVEELPSAAYAQGLGRPRSPLSQPSRGDVNHEYPYLPRVVHRYKPTDDEIAERDRSRYAVWNQAKRDYRPRMPQEPVTVLNRIYEPEPPTSRVLIPLDPPAHPTRSQHPPVTTARAAYEPHPVRHASPPTFIRGADGTLYERVSTRSNDIMPDRATRHEERAPPTMLPPPTRVRTRPSSPQGYPYRDQRLAGNPEVGDATVLPSIEGPDGAYMSPRSRQNPFDNRMEPHETNLAREDNRNIRDVAYIDLTGSGDQSSKRRRFAEVPPLPEYRTARRDSPNRHREHHYVQQSQPGVSRAETRVFDYGELRSSPRLRHQDSALEPLRHVERPSVYDIRDPLPAKATTHQTSLAVNGRHEMAASQSRYHSQNHLFRRSDGLEISTPRNGGQYFPNPGQRVYEPILDSPSYENQNALERNGAIREQQGGPIPRDSRPWYTYPSGSMVTEQLGELPRQRVLEYDFRPAATAGHYAQVNR</sequence>
<feature type="domain" description="DUF2293" evidence="2">
    <location>
        <begin position="173"/>
        <end position="255"/>
    </location>
</feature>
<feature type="compositionally biased region" description="Basic and acidic residues" evidence="1">
    <location>
        <begin position="524"/>
        <end position="538"/>
    </location>
</feature>
<dbReference type="Proteomes" id="UP000019484">
    <property type="component" value="Unassembled WGS sequence"/>
</dbReference>
<dbReference type="AlphaFoldDB" id="W9XXD2"/>
<feature type="compositionally biased region" description="Basic and acidic residues" evidence="1">
    <location>
        <begin position="452"/>
        <end position="462"/>
    </location>
</feature>
<dbReference type="InterPro" id="IPR018744">
    <property type="entry name" value="DUF2293"/>
</dbReference>
<dbReference type="STRING" id="1182541.W9XXD2"/>
<feature type="region of interest" description="Disordered" evidence="1">
    <location>
        <begin position="452"/>
        <end position="538"/>
    </location>
</feature>
<proteinExistence type="predicted"/>
<organism evidence="3 4">
    <name type="scientific">Capronia coronata CBS 617.96</name>
    <dbReference type="NCBI Taxonomy" id="1182541"/>
    <lineage>
        <taxon>Eukaryota</taxon>
        <taxon>Fungi</taxon>
        <taxon>Dikarya</taxon>
        <taxon>Ascomycota</taxon>
        <taxon>Pezizomycotina</taxon>
        <taxon>Eurotiomycetes</taxon>
        <taxon>Chaetothyriomycetidae</taxon>
        <taxon>Chaetothyriales</taxon>
        <taxon>Herpotrichiellaceae</taxon>
        <taxon>Capronia</taxon>
    </lineage>
</organism>
<name>W9XXD2_9EURO</name>
<evidence type="ECO:0000313" key="3">
    <source>
        <dbReference type="EMBL" id="EXJ81646.1"/>
    </source>
</evidence>
<keyword evidence="4" id="KW-1185">Reference proteome</keyword>
<dbReference type="RefSeq" id="XP_007726767.1">
    <property type="nucleotide sequence ID" value="XM_007728577.1"/>
</dbReference>
<evidence type="ECO:0000256" key="1">
    <source>
        <dbReference type="SAM" id="MobiDB-lite"/>
    </source>
</evidence>
<evidence type="ECO:0000313" key="4">
    <source>
        <dbReference type="Proteomes" id="UP000019484"/>
    </source>
</evidence>
<reference evidence="3 4" key="1">
    <citation type="submission" date="2013-03" db="EMBL/GenBank/DDBJ databases">
        <title>The Genome Sequence of Capronia coronata CBS 617.96.</title>
        <authorList>
            <consortium name="The Broad Institute Genomics Platform"/>
            <person name="Cuomo C."/>
            <person name="de Hoog S."/>
            <person name="Gorbushina A."/>
            <person name="Walker B."/>
            <person name="Young S.K."/>
            <person name="Zeng Q."/>
            <person name="Gargeya S."/>
            <person name="Fitzgerald M."/>
            <person name="Haas B."/>
            <person name="Abouelleil A."/>
            <person name="Allen A.W."/>
            <person name="Alvarado L."/>
            <person name="Arachchi H.M."/>
            <person name="Berlin A.M."/>
            <person name="Chapman S.B."/>
            <person name="Gainer-Dewar J."/>
            <person name="Goldberg J."/>
            <person name="Griggs A."/>
            <person name="Gujja S."/>
            <person name="Hansen M."/>
            <person name="Howarth C."/>
            <person name="Imamovic A."/>
            <person name="Ireland A."/>
            <person name="Larimer J."/>
            <person name="McCowan C."/>
            <person name="Murphy C."/>
            <person name="Pearson M."/>
            <person name="Poon T.W."/>
            <person name="Priest M."/>
            <person name="Roberts A."/>
            <person name="Saif S."/>
            <person name="Shea T."/>
            <person name="Sisk P."/>
            <person name="Sykes S."/>
            <person name="Wortman J."/>
            <person name="Nusbaum C."/>
            <person name="Birren B."/>
        </authorList>
    </citation>
    <scope>NUCLEOTIDE SEQUENCE [LARGE SCALE GENOMIC DNA]</scope>
    <source>
        <strain evidence="3 4">CBS 617.96</strain>
    </source>
</reference>
<feature type="region of interest" description="Disordered" evidence="1">
    <location>
        <begin position="308"/>
        <end position="330"/>
    </location>
</feature>
<feature type="region of interest" description="Disordered" evidence="1">
    <location>
        <begin position="571"/>
        <end position="596"/>
    </location>
</feature>
<accession>W9XXD2</accession>
<dbReference type="EMBL" id="AMWN01000007">
    <property type="protein sequence ID" value="EXJ81646.1"/>
    <property type="molecule type" value="Genomic_DNA"/>
</dbReference>